<evidence type="ECO:0000256" key="2">
    <source>
        <dbReference type="PROSITE-ProRule" id="PRU00278"/>
    </source>
</evidence>
<dbReference type="SUPFAM" id="SSF54534">
    <property type="entry name" value="FKBP-like"/>
    <property type="match status" value="1"/>
</dbReference>
<dbReference type="PANTHER" id="PTHR47637:SF1">
    <property type="entry name" value="CHAPERONE SURA"/>
    <property type="match status" value="1"/>
</dbReference>
<keyword evidence="1 3" id="KW-0732">Signal</keyword>
<protein>
    <submittedName>
        <fullName evidence="5">Peptidylprolyl isomerase</fullName>
        <ecNumber evidence="5">5.2.1.8</ecNumber>
    </submittedName>
</protein>
<keyword evidence="6" id="KW-1185">Reference proteome</keyword>
<dbReference type="PROSITE" id="PS50198">
    <property type="entry name" value="PPIC_PPIASE_2"/>
    <property type="match status" value="1"/>
</dbReference>
<dbReference type="PANTHER" id="PTHR47637">
    <property type="entry name" value="CHAPERONE SURA"/>
    <property type="match status" value="1"/>
</dbReference>
<organism evidence="5 6">
    <name type="scientific">Candidatus Comchoanobacter bicostacola</name>
    <dbReference type="NCBI Taxonomy" id="2919598"/>
    <lineage>
        <taxon>Bacteria</taxon>
        <taxon>Pseudomonadati</taxon>
        <taxon>Pseudomonadota</taxon>
        <taxon>Gammaproteobacteria</taxon>
        <taxon>Candidatus Comchoanobacterales</taxon>
        <taxon>Candidatus Comchoanobacteraceae</taxon>
        <taxon>Candidatus Comchoanobacter</taxon>
    </lineage>
</organism>
<keyword evidence="2 5" id="KW-0413">Isomerase</keyword>
<feature type="chain" id="PRO_5046918950" evidence="3">
    <location>
        <begin position="22"/>
        <end position="289"/>
    </location>
</feature>
<name>A0ABY5DKJ2_9GAMM</name>
<evidence type="ECO:0000256" key="1">
    <source>
        <dbReference type="ARBA" id="ARBA00022729"/>
    </source>
</evidence>
<dbReference type="Gene3D" id="3.10.50.40">
    <property type="match status" value="1"/>
</dbReference>
<dbReference type="SUPFAM" id="SSF109998">
    <property type="entry name" value="Triger factor/SurA peptide-binding domain-like"/>
    <property type="match status" value="1"/>
</dbReference>
<proteinExistence type="predicted"/>
<gene>
    <name evidence="5" type="ORF">MMH89_00685</name>
</gene>
<sequence>MLRSLLLSSVLLVSSMGMVHADSVGLVINGSVYTSDDITDEIESLAKFSGNLDAVHQNEFRTPAMNMLIVQYLIEDFSRLNNIALTEEEADNAWSMYLKGIDTTEDDYITELKEKDLSLEWVKAHVLRQTLTQKVGMLALGNKIRVTEDEVSDFKTKMLAVNAEHLIEAWILPPEHELANIQSIKEIKAEWAKTGLHPEIGELVQLGWAKSENLPGIFLEAIKDVQPGNLVGPVRSKHGYHILNYREVNQPEMPDDSVIEMMLMNQKFMQNFNVWVEDLKSKSSIIQKV</sequence>
<dbReference type="EMBL" id="CP092900">
    <property type="protein sequence ID" value="UTC24680.1"/>
    <property type="molecule type" value="Genomic_DNA"/>
</dbReference>
<evidence type="ECO:0000256" key="3">
    <source>
        <dbReference type="SAM" id="SignalP"/>
    </source>
</evidence>
<dbReference type="InterPro" id="IPR046357">
    <property type="entry name" value="PPIase_dom_sf"/>
</dbReference>
<dbReference type="Gene3D" id="1.10.4030.10">
    <property type="entry name" value="Porin chaperone SurA, peptide-binding domain"/>
    <property type="match status" value="1"/>
</dbReference>
<accession>A0ABY5DKJ2</accession>
<dbReference type="InterPro" id="IPR050280">
    <property type="entry name" value="OMP_Chaperone_SurA"/>
</dbReference>
<dbReference type="InterPro" id="IPR027304">
    <property type="entry name" value="Trigger_fact/SurA_dom_sf"/>
</dbReference>
<evidence type="ECO:0000313" key="5">
    <source>
        <dbReference type="EMBL" id="UTC24680.1"/>
    </source>
</evidence>
<feature type="signal peptide" evidence="3">
    <location>
        <begin position="1"/>
        <end position="21"/>
    </location>
</feature>
<dbReference type="Pfam" id="PF00639">
    <property type="entry name" value="Rotamase"/>
    <property type="match status" value="1"/>
</dbReference>
<evidence type="ECO:0000313" key="6">
    <source>
        <dbReference type="Proteomes" id="UP001055955"/>
    </source>
</evidence>
<evidence type="ECO:0000259" key="4">
    <source>
        <dbReference type="PROSITE" id="PS50198"/>
    </source>
</evidence>
<dbReference type="GO" id="GO:0003755">
    <property type="term" value="F:peptidyl-prolyl cis-trans isomerase activity"/>
    <property type="evidence" value="ECO:0007669"/>
    <property type="project" value="UniProtKB-EC"/>
</dbReference>
<dbReference type="InterPro" id="IPR000297">
    <property type="entry name" value="PPIase_PpiC"/>
</dbReference>
<dbReference type="EC" id="5.2.1.8" evidence="5"/>
<dbReference type="Proteomes" id="UP001055955">
    <property type="component" value="Chromosome"/>
</dbReference>
<keyword evidence="2" id="KW-0697">Rotamase</keyword>
<dbReference type="RefSeq" id="WP_258568465.1">
    <property type="nucleotide sequence ID" value="NZ_CP092900.1"/>
</dbReference>
<feature type="domain" description="PpiC" evidence="4">
    <location>
        <begin position="205"/>
        <end position="247"/>
    </location>
</feature>
<reference evidence="5 6" key="1">
    <citation type="journal article" date="2022" name="Nat. Microbiol.">
        <title>The microbiome of a bacterivorous marine choanoflagellate contains a resource-demanding obligate bacterial associate.</title>
        <authorList>
            <person name="Needham D.M."/>
            <person name="Poirier C."/>
            <person name="Bachy C."/>
            <person name="George E.E."/>
            <person name="Wilken S."/>
            <person name="Yung C.C.M."/>
            <person name="Limardo A.J."/>
            <person name="Morando M."/>
            <person name="Sudek L."/>
            <person name="Malmstrom R.R."/>
            <person name="Keeling P.J."/>
            <person name="Santoro A.E."/>
            <person name="Worden A.Z."/>
        </authorList>
    </citation>
    <scope>NUCLEOTIDE SEQUENCE [LARGE SCALE GENOMIC DNA]</scope>
    <source>
        <strain evidence="5 6">Comchoano-1</strain>
    </source>
</reference>